<dbReference type="PROSITE" id="PS50268">
    <property type="entry name" value="CADHERIN_2"/>
    <property type="match status" value="1"/>
</dbReference>
<dbReference type="Gene3D" id="2.60.40.1180">
    <property type="entry name" value="Golgi alpha-mannosidase II"/>
    <property type="match status" value="1"/>
</dbReference>
<evidence type="ECO:0000313" key="6">
    <source>
        <dbReference type="Proteomes" id="UP000199518"/>
    </source>
</evidence>
<dbReference type="STRING" id="1576369.SAMN05421753_102319"/>
<dbReference type="Pfam" id="PF00028">
    <property type="entry name" value="Cadherin"/>
    <property type="match status" value="1"/>
</dbReference>
<dbReference type="InterPro" id="IPR015919">
    <property type="entry name" value="Cadherin-like_sf"/>
</dbReference>
<dbReference type="InterPro" id="IPR013780">
    <property type="entry name" value="Glyco_hydro_b"/>
</dbReference>
<organism evidence="5 6">
    <name type="scientific">Planctomicrobium piriforme</name>
    <dbReference type="NCBI Taxonomy" id="1576369"/>
    <lineage>
        <taxon>Bacteria</taxon>
        <taxon>Pseudomonadati</taxon>
        <taxon>Planctomycetota</taxon>
        <taxon>Planctomycetia</taxon>
        <taxon>Planctomycetales</taxon>
        <taxon>Planctomycetaceae</taxon>
        <taxon>Planctomicrobium</taxon>
    </lineage>
</organism>
<dbReference type="Proteomes" id="UP000199518">
    <property type="component" value="Unassembled WGS sequence"/>
</dbReference>
<dbReference type="InterPro" id="IPR017853">
    <property type="entry name" value="GH"/>
</dbReference>
<dbReference type="GO" id="GO:0016020">
    <property type="term" value="C:membrane"/>
    <property type="evidence" value="ECO:0007669"/>
    <property type="project" value="InterPro"/>
</dbReference>
<dbReference type="SUPFAM" id="SSF49313">
    <property type="entry name" value="Cadherin-like"/>
    <property type="match status" value="1"/>
</dbReference>
<dbReference type="PANTHER" id="PTHR46580:SF2">
    <property type="entry name" value="MAM DOMAIN-CONTAINING PROTEIN"/>
    <property type="match status" value="1"/>
</dbReference>
<reference evidence="6" key="1">
    <citation type="submission" date="2016-10" db="EMBL/GenBank/DDBJ databases">
        <authorList>
            <person name="Varghese N."/>
            <person name="Submissions S."/>
        </authorList>
    </citation>
    <scope>NUCLEOTIDE SEQUENCE [LARGE SCALE GENOMIC DNA]</scope>
    <source>
        <strain evidence="6">DSM 26348</strain>
    </source>
</reference>
<evidence type="ECO:0000256" key="3">
    <source>
        <dbReference type="ARBA" id="ARBA00023180"/>
    </source>
</evidence>
<dbReference type="GO" id="GO:0005509">
    <property type="term" value="F:calcium ion binding"/>
    <property type="evidence" value="ECO:0007669"/>
    <property type="project" value="InterPro"/>
</dbReference>
<evidence type="ECO:0000313" key="5">
    <source>
        <dbReference type="EMBL" id="SFH74946.1"/>
    </source>
</evidence>
<dbReference type="Gene3D" id="2.130.10.130">
    <property type="entry name" value="Integrin alpha, N-terminal"/>
    <property type="match status" value="4"/>
</dbReference>
<dbReference type="PANTHER" id="PTHR46580">
    <property type="entry name" value="SENSOR KINASE-RELATED"/>
    <property type="match status" value="1"/>
</dbReference>
<dbReference type="InterPro" id="IPR013517">
    <property type="entry name" value="FG-GAP"/>
</dbReference>
<sequence length="2092" mass="217553">MASKVGAFQGSGFNELSFGTWIPVSMSRSSVRRFLDQFRKLPRDVRRRRRFGVQRLHVPQALEARLLMSAISIDANDVVRQLSGNLGGVNINGWDGLLADVNGSQTSTTPDAQTLALLQAGGMKMFRLSNGSGTDGNWHFDQKSANFASGVGLLANVTSSVGADAMFAVNYGNGTVEEAAAYLAYLNGDVNNNYAIGTDANGKNWKTVSFWAGLRGAAKLGVDDGYNHLRASHAAPYNFSFLEVGNEAYFQSWKNYASPTLQDANKYVDFAKALSLKAANIDATVKIGLGVGNPGEWDNVWNARILQRSAAVNYVPGFLSDHFYVVDGTPANDILSDSDLLLHTVSDPDSVMPAFHGNSPRNFADRAAAYRTLLTNYLGAAGNVVELHVGEFNSDANASTRQTTALTNGLFLADAVGSIMQTEYQSLNMWNLRGGYNVVPSQAGINGWRTGGDLGLLGDNDWFGNGIGAPANGAYTAFPTYHAEQLIAMLGNTGDSVLTTLSDTETVSAYATLRADGRMQILLINKSSTTADNATFSIDGFLPESAATLHRYGKTEDAAQQNSADGASSLTEIDSLLSVSSSNGTAHFSINLPAYSMQILDLAPAPEVETAVYVESITRTQTNPVSTTSAQFQVTFSGDVTGVDPSDFKIVTTGSLHTNAAVTVTPVSGSVYQVTVTGMTGEGTVGVNLVDFRSIRSLAGRPLGGNLRFSSQSLFTSGTSPSAAATGDVNGDGNADLIVANFGSSTVTCYLGNGDSTFQAPSTINNESGINTVELGDLNRDGKPDLVFGDYTGGVSVALGVGNGSFSAPVRYAMGGLSVAIKLADLNRDGKLDVVSADPNGGGIVIRLGQGDGTLAGATTIATGATAYSVDVADLDLDGIPDLAVSNFGAGTVSLLKGNGDGVSFTSVPNITGFVNPISANLSDFNGDGLPDMVVADHGDDIIQIFKNTGNFQFQQLANRAAGDMPYRARIADVNNDGRADILVPSYGSDYVTVHMGKGDGTFRLPETFLSFDGVTDVAAADFSNDGLIDMAVLNYNSNQVNLLLGYGAGSFTGQVYDVQADLAPYVVSVVNPGENAVPWGTAQFLLTFSEGVSGVDSTDFVVNATGGASANPVISVEQVSASSYVLKISAIAGAGNVQFVLDDDGSIRDLSGNRLARSESFTSGPYFQSQLYAEQPVAGDFNRDGKMDLAVANKISNSVSVFYGDGAGGLVNRADYAVGTGPMSLVAGDFDGDGILDLVVGNYGTNTVTFLLGNLGGTFGFRRDIVVGAYTNGLAAADVNNDGWLDLITTNGKVEFSASADQPGTINVLRGNGNGTFQPKLTITGPGAPTGLTLADFNNDGKVDLAVGSFLSSYPGAIYFGQGNGAFIRTGPDSNLTSVRALAAGDFNRDGNQDLFIAYDGPQSTTVRFGTGQGTFGNAVQFDGYGIPYDVVAADMDGDGNLDFLTTGADGVFFVYRGDGQGGLRSATQYPTAFYSSFILPADFNGDGKLDIASTYYYGENNVRITLNSGAGDFSSPVYHVIGDVAPNGVTVSSASIEENRPVGTVVGLMRGFDLNVDETFTYTLVAGEFDVDNASFTIVGNQLRTAARLDYETKTSCLIRVRATDSGGQFVERVLTINVLDVTNSSAPVIGGVTGTTNYIENGAGVRLTTVGTITDADSGKFTQGKLTVTLTGNAQSSDVLAVQNQGADPGQIGVQGANVSYGGVSIGTFTGGLNKVGLTINFNQNATTAAVQALLRSITFSSTSENPVTLPRTVRFIVNDGDGGISLAVTKTINVTAVNDIPVVGAFGDGDDVNFVGPAAILLDHDATLSDLDSLDFADGKLTVSLTANAQGTDVLSIRNQGTTAGKIGVNGANVTYGGLVIGTWSGGTNKVALVISLNANATPAVAQALLRNIQFGNTAATRSADLRTARLLVNDGDGGTSLAVTKKIVVAPGNTPPIVGAFGGYTPYQNGMPPKVLDGDATVNDPDSIDFDGGKLTVTITNHIQSTDVLAVRNQGTQPGLIGVNGNIISFGDQIIGTWSGGTNKVGLSVLFNANARRAGVEAVLRNIVYFSNSAAVDPQLALKTIRVIVTDGDGGASDAVTKTIELF</sequence>
<protein>
    <submittedName>
        <fullName evidence="5">Cadherin domain-containing protein</fullName>
    </submittedName>
</protein>
<dbReference type="SMART" id="SM00112">
    <property type="entry name" value="CA"/>
    <property type="match status" value="1"/>
</dbReference>
<evidence type="ECO:0000256" key="2">
    <source>
        <dbReference type="ARBA" id="ARBA00022737"/>
    </source>
</evidence>
<dbReference type="InterPro" id="IPR013519">
    <property type="entry name" value="Int_alpha_beta-p"/>
</dbReference>
<dbReference type="Gene3D" id="2.60.40.60">
    <property type="entry name" value="Cadherins"/>
    <property type="match status" value="1"/>
</dbReference>
<dbReference type="Gene3D" id="3.20.20.80">
    <property type="entry name" value="Glycosidases"/>
    <property type="match status" value="1"/>
</dbReference>
<dbReference type="Gene3D" id="2.30.30.100">
    <property type="match status" value="1"/>
</dbReference>
<dbReference type="SUPFAM" id="SSF69318">
    <property type="entry name" value="Integrin alpha N-terminal domain"/>
    <property type="match status" value="4"/>
</dbReference>
<keyword evidence="6" id="KW-1185">Reference proteome</keyword>
<evidence type="ECO:0000259" key="4">
    <source>
        <dbReference type="PROSITE" id="PS50268"/>
    </source>
</evidence>
<name>A0A1I3CKV2_9PLAN</name>
<accession>A0A1I3CKV2</accession>
<dbReference type="EMBL" id="FOQD01000002">
    <property type="protein sequence ID" value="SFH74946.1"/>
    <property type="molecule type" value="Genomic_DNA"/>
</dbReference>
<dbReference type="SUPFAM" id="SSF51445">
    <property type="entry name" value="(Trans)glycosidases"/>
    <property type="match status" value="1"/>
</dbReference>
<dbReference type="Pfam" id="PF13517">
    <property type="entry name" value="FG-GAP_3"/>
    <property type="match status" value="6"/>
</dbReference>
<dbReference type="InterPro" id="IPR028994">
    <property type="entry name" value="Integrin_alpha_N"/>
</dbReference>
<proteinExistence type="predicted"/>
<feature type="domain" description="Cadherin" evidence="4">
    <location>
        <begin position="1530"/>
        <end position="1632"/>
    </location>
</feature>
<dbReference type="SMART" id="SM00191">
    <property type="entry name" value="Int_alpha"/>
    <property type="match status" value="5"/>
</dbReference>
<keyword evidence="1" id="KW-0732">Signal</keyword>
<keyword evidence="3" id="KW-0325">Glycoprotein</keyword>
<gene>
    <name evidence="5" type="ORF">SAMN05421753_102319</name>
</gene>
<evidence type="ECO:0000256" key="1">
    <source>
        <dbReference type="ARBA" id="ARBA00022729"/>
    </source>
</evidence>
<dbReference type="CDD" id="cd11304">
    <property type="entry name" value="Cadherin_repeat"/>
    <property type="match status" value="1"/>
</dbReference>
<keyword evidence="2" id="KW-0677">Repeat</keyword>
<dbReference type="InterPro" id="IPR002126">
    <property type="entry name" value="Cadherin-like_dom"/>
</dbReference>
<dbReference type="GO" id="GO:0007156">
    <property type="term" value="P:homophilic cell adhesion via plasma membrane adhesion molecules"/>
    <property type="evidence" value="ECO:0007669"/>
    <property type="project" value="InterPro"/>
</dbReference>